<dbReference type="Pfam" id="PF07345">
    <property type="entry name" value="ATPaseInh_sub_z"/>
    <property type="match status" value="1"/>
</dbReference>
<dbReference type="Gene3D" id="1.10.790.20">
    <property type="entry name" value="Domain of unknown function DUF1476"/>
    <property type="match status" value="1"/>
</dbReference>
<keyword evidence="2" id="KW-1185">Reference proteome</keyword>
<sequence>MSGFDDREKTQENKFVHDSDLEFKATARRNKLLGAWAAELMGLSGEAVDAYAKEVIIADLEEKGDEDVFRKIRQDLDAKNVEMSDHRIRRQMDELLDVAREQIQKGN</sequence>
<dbReference type="EMBL" id="BSNF01000008">
    <property type="protein sequence ID" value="GLQ07304.1"/>
    <property type="molecule type" value="Genomic_DNA"/>
</dbReference>
<evidence type="ECO:0000313" key="1">
    <source>
        <dbReference type="EMBL" id="GLQ07304.1"/>
    </source>
</evidence>
<organism evidence="1 2">
    <name type="scientific">Sneathiella chinensis</name>
    <dbReference type="NCBI Taxonomy" id="349750"/>
    <lineage>
        <taxon>Bacteria</taxon>
        <taxon>Pseudomonadati</taxon>
        <taxon>Pseudomonadota</taxon>
        <taxon>Alphaproteobacteria</taxon>
        <taxon>Sneathiellales</taxon>
        <taxon>Sneathiellaceae</taxon>
        <taxon>Sneathiella</taxon>
    </lineage>
</organism>
<gene>
    <name evidence="1" type="ORF">GCM10007924_25250</name>
</gene>
<dbReference type="InterPro" id="IPR009945">
    <property type="entry name" value="ATPase_inh_sub_z"/>
</dbReference>
<proteinExistence type="predicted"/>
<dbReference type="PIRSF" id="PIRSF031780">
    <property type="entry name" value="UCP031780"/>
    <property type="match status" value="1"/>
</dbReference>
<dbReference type="Proteomes" id="UP001161409">
    <property type="component" value="Unassembled WGS sequence"/>
</dbReference>
<comment type="caution">
    <text evidence="1">The sequence shown here is derived from an EMBL/GenBank/DDBJ whole genome shotgun (WGS) entry which is preliminary data.</text>
</comment>
<evidence type="ECO:0000313" key="2">
    <source>
        <dbReference type="Proteomes" id="UP001161409"/>
    </source>
</evidence>
<accession>A0ABQ5U5W7</accession>
<dbReference type="RefSeq" id="WP_169561384.1">
    <property type="nucleotide sequence ID" value="NZ_BSNF01000008.1"/>
</dbReference>
<reference evidence="1" key="2">
    <citation type="submission" date="2023-01" db="EMBL/GenBank/DDBJ databases">
        <title>Draft genome sequence of Sneathiella chinensis strain NBRC 103408.</title>
        <authorList>
            <person name="Sun Q."/>
            <person name="Mori K."/>
        </authorList>
    </citation>
    <scope>NUCLEOTIDE SEQUENCE</scope>
    <source>
        <strain evidence="1">NBRC 103408</strain>
    </source>
</reference>
<protein>
    <recommendedName>
        <fullName evidence="3">Aldolase</fullName>
    </recommendedName>
</protein>
<reference evidence="1" key="1">
    <citation type="journal article" date="2014" name="Int. J. Syst. Evol. Microbiol.">
        <title>Complete genome of a new Firmicutes species belonging to the dominant human colonic microbiota ('Ruminococcus bicirculans') reveals two chromosomes and a selective capacity to utilize plant glucans.</title>
        <authorList>
            <consortium name="NISC Comparative Sequencing Program"/>
            <person name="Wegmann U."/>
            <person name="Louis P."/>
            <person name="Goesmann A."/>
            <person name="Henrissat B."/>
            <person name="Duncan S.H."/>
            <person name="Flint H.J."/>
        </authorList>
    </citation>
    <scope>NUCLEOTIDE SEQUENCE</scope>
    <source>
        <strain evidence="1">NBRC 103408</strain>
    </source>
</reference>
<dbReference type="InterPro" id="IPR038293">
    <property type="entry name" value="ATPase_inh_sub_z_sf"/>
</dbReference>
<evidence type="ECO:0008006" key="3">
    <source>
        <dbReference type="Google" id="ProtNLM"/>
    </source>
</evidence>
<name>A0ABQ5U5W7_9PROT</name>